<accession>A0A5E4E9B2</accession>
<evidence type="ECO:0000256" key="1">
    <source>
        <dbReference type="SAM" id="MobiDB-lite"/>
    </source>
</evidence>
<sequence length="320" mass="34914">MATTNSATVSLKLLIDTKSNKVLFAEASKEVVDFLFTLLSLHVATVTRLLLSNGGMVGCLGKLYESLENLSDTYMQPNLNKDSLLKPKTTISGANILHFPANNDSNAPKRFYLCANCKYHISDSPLTTCPTCIPRKISTEVFYAAPPPEPTGVTSGNIKSGYVKSDIMYMIMDDLEVKPMSTVSMITLLKTLNFKTVDAFEEKVVDLDIKEGLKLVKASLESKTALTNVFLGNDRFVYVELLRGRLMMQSLQGQISSSSQRPLLLPLCLDLSLSVFVPNKKRILGASTALRPGLNSKTPAQTRLGPPRAAYSSLGPLRAA</sequence>
<dbReference type="InterPro" id="IPR007750">
    <property type="entry name" value="DUF674"/>
</dbReference>
<dbReference type="OMA" id="SDIMYMI"/>
<gene>
    <name evidence="2" type="ORF">ALMOND_2B012178</name>
</gene>
<dbReference type="EMBL" id="CABIKO010000005">
    <property type="protein sequence ID" value="VVA12393.1"/>
    <property type="molecule type" value="Genomic_DNA"/>
</dbReference>
<dbReference type="InParanoid" id="A0A5E4E9B2"/>
<dbReference type="PANTHER" id="PTHR33103:SF19">
    <property type="entry name" value="OS09G0544700 PROTEIN"/>
    <property type="match status" value="1"/>
</dbReference>
<evidence type="ECO:0000313" key="2">
    <source>
        <dbReference type="EMBL" id="VVA12393.1"/>
    </source>
</evidence>
<feature type="region of interest" description="Disordered" evidence="1">
    <location>
        <begin position="294"/>
        <end position="320"/>
    </location>
</feature>
<dbReference type="PANTHER" id="PTHR33103">
    <property type="entry name" value="OS01G0153900 PROTEIN"/>
    <property type="match status" value="1"/>
</dbReference>
<reference evidence="3" key="1">
    <citation type="journal article" date="2020" name="Plant J.">
        <title>Transposons played a major role in the diversification between the closely related almond and peach genomes: results from the almond genome sequence.</title>
        <authorList>
            <person name="Alioto T."/>
            <person name="Alexiou K.G."/>
            <person name="Bardil A."/>
            <person name="Barteri F."/>
            <person name="Castanera R."/>
            <person name="Cruz F."/>
            <person name="Dhingra A."/>
            <person name="Duval H."/>
            <person name="Fernandez I Marti A."/>
            <person name="Frias L."/>
            <person name="Galan B."/>
            <person name="Garcia J.L."/>
            <person name="Howad W."/>
            <person name="Gomez-Garrido J."/>
            <person name="Gut M."/>
            <person name="Julca I."/>
            <person name="Morata J."/>
            <person name="Puigdomenech P."/>
            <person name="Ribeca P."/>
            <person name="Rubio Cabetas M.J."/>
            <person name="Vlasova A."/>
            <person name="Wirthensohn M."/>
            <person name="Garcia-Mas J."/>
            <person name="Gabaldon T."/>
            <person name="Casacuberta J.M."/>
            <person name="Arus P."/>
        </authorList>
    </citation>
    <scope>NUCLEOTIDE SEQUENCE [LARGE SCALE GENOMIC DNA]</scope>
    <source>
        <strain evidence="3">cv. Texas</strain>
    </source>
</reference>
<organism evidence="2 3">
    <name type="scientific">Prunus dulcis</name>
    <name type="common">Almond</name>
    <name type="synonym">Amygdalus dulcis</name>
    <dbReference type="NCBI Taxonomy" id="3755"/>
    <lineage>
        <taxon>Eukaryota</taxon>
        <taxon>Viridiplantae</taxon>
        <taxon>Streptophyta</taxon>
        <taxon>Embryophyta</taxon>
        <taxon>Tracheophyta</taxon>
        <taxon>Spermatophyta</taxon>
        <taxon>Magnoliopsida</taxon>
        <taxon>eudicotyledons</taxon>
        <taxon>Gunneridae</taxon>
        <taxon>Pentapetalae</taxon>
        <taxon>rosids</taxon>
        <taxon>fabids</taxon>
        <taxon>Rosales</taxon>
        <taxon>Rosaceae</taxon>
        <taxon>Amygdaloideae</taxon>
        <taxon>Amygdaleae</taxon>
        <taxon>Prunus</taxon>
    </lineage>
</organism>
<protein>
    <submittedName>
        <fullName evidence="2">PREDICTED: unnamed product</fullName>
    </submittedName>
</protein>
<dbReference type="Proteomes" id="UP000327085">
    <property type="component" value="Chromosome 2"/>
</dbReference>
<dbReference type="AlphaFoldDB" id="A0A5E4E9B2"/>
<evidence type="ECO:0000313" key="3">
    <source>
        <dbReference type="Proteomes" id="UP000327085"/>
    </source>
</evidence>
<proteinExistence type="predicted"/>
<name>A0A5E4E9B2_PRUDU</name>
<dbReference type="Pfam" id="PF05056">
    <property type="entry name" value="DUF674"/>
    <property type="match status" value="1"/>
</dbReference>
<dbReference type="Gramene" id="VVA12393">
    <property type="protein sequence ID" value="VVA12393"/>
    <property type="gene ID" value="Prudul26B012178"/>
</dbReference>